<name>A0A7L5E0V1_9SPHI</name>
<dbReference type="KEGG" id="mrob:HH214_09765"/>
<keyword evidence="2" id="KW-1185">Reference proteome</keyword>
<organism evidence="1 2">
    <name type="scientific">Mucilaginibacter robiniae</name>
    <dbReference type="NCBI Taxonomy" id="2728022"/>
    <lineage>
        <taxon>Bacteria</taxon>
        <taxon>Pseudomonadati</taxon>
        <taxon>Bacteroidota</taxon>
        <taxon>Sphingobacteriia</taxon>
        <taxon>Sphingobacteriales</taxon>
        <taxon>Sphingobacteriaceae</taxon>
        <taxon>Mucilaginibacter</taxon>
    </lineage>
</organism>
<dbReference type="Proteomes" id="UP000503278">
    <property type="component" value="Chromosome"/>
</dbReference>
<gene>
    <name evidence="1" type="ORF">HH214_09765</name>
</gene>
<dbReference type="RefSeq" id="WP_169607254.1">
    <property type="nucleotide sequence ID" value="NZ_CP051682.1"/>
</dbReference>
<proteinExistence type="predicted"/>
<protein>
    <submittedName>
        <fullName evidence="1">Uncharacterized protein</fullName>
    </submittedName>
</protein>
<accession>A0A7L5E0V1</accession>
<evidence type="ECO:0000313" key="1">
    <source>
        <dbReference type="EMBL" id="QJD96138.1"/>
    </source>
</evidence>
<dbReference type="EMBL" id="CP051682">
    <property type="protein sequence ID" value="QJD96138.1"/>
    <property type="molecule type" value="Genomic_DNA"/>
</dbReference>
<evidence type="ECO:0000313" key="2">
    <source>
        <dbReference type="Proteomes" id="UP000503278"/>
    </source>
</evidence>
<dbReference type="AlphaFoldDB" id="A0A7L5E0V1"/>
<sequence>MKTHLNTPQNLQSALDVLLIKYDNAPLGSKEKSMLQQSILLLRDALNQDDSRKYLPSLNKYKVKKGWSAFSSSKTSH</sequence>
<reference evidence="1 2" key="1">
    <citation type="submission" date="2020-04" db="EMBL/GenBank/DDBJ databases">
        <title>Genome sequencing of novel species.</title>
        <authorList>
            <person name="Heo J."/>
            <person name="Kim S.-J."/>
            <person name="Kim J.-S."/>
            <person name="Hong S.-B."/>
            <person name="Kwon S.-W."/>
        </authorList>
    </citation>
    <scope>NUCLEOTIDE SEQUENCE [LARGE SCALE GENOMIC DNA]</scope>
    <source>
        <strain evidence="1 2">F39-2</strain>
    </source>
</reference>